<keyword evidence="2" id="KW-0732">Signal</keyword>
<dbReference type="Proteomes" id="UP000507470">
    <property type="component" value="Unassembled WGS sequence"/>
</dbReference>
<sequence length="585" mass="68405">MHLPLGIFAFLFLTAFAHTDENLNRVLKRLESALQKRNPYPSERRKSKQIETTAEVPEGQNFYHRHNKPIKDYLNRRNPDSRHVAPEENLHRRHPDTRHSIPPAEYLHRRHPDTRHSIPPAEYLHRRHPDTRHNIPPAEYLHRRHPVNQYDTEVERRGPYRRISDSEEYLDERHGPNPNLEENYDEVDARQKRVGSNKSDEVDALDKDYMKYEEFRCPTLKKVLNDLFQGFPQITDMSWNMSVNMSAFRPIASRAIGTYKASGNGRLAFLQLTEDLANYVITKRMVCPATKFQHLTTYLMKLGLEDAFRNSSDSLFHRLSETFKLWEKQIPYNEQFIRSSIDSVHSEIYGEIVPKIQVREFPHLRAILESINMKGMGNLMKTGKFPSESDLFQMFNNTVVNHSQAFRCTSAKDLYENQRQIFGHFLKEYDNKIFTYELSKEFISILQELFRNHYPSQILNTNVEYQMTLEFDQYIEGIIDGIREYLKVIGNGSTSARAMLFKDMLDENQLKIAMKIEASLNGYAGLNTTSCPPTSCQPTSNPKTNEWISQVQSVIDRLRKMPNSNETDISTLIQELQNIIDKSQV</sequence>
<evidence type="ECO:0000313" key="4">
    <source>
        <dbReference type="Proteomes" id="UP000507470"/>
    </source>
</evidence>
<feature type="chain" id="PRO_5026785699" evidence="2">
    <location>
        <begin position="20"/>
        <end position="585"/>
    </location>
</feature>
<evidence type="ECO:0000256" key="2">
    <source>
        <dbReference type="SAM" id="SignalP"/>
    </source>
</evidence>
<dbReference type="OrthoDB" id="10297580at2759"/>
<keyword evidence="4" id="KW-1185">Reference proteome</keyword>
<accession>A0A6J8AJB9</accession>
<name>A0A6J8AJB9_MYTCO</name>
<feature type="region of interest" description="Disordered" evidence="1">
    <location>
        <begin position="72"/>
        <end position="103"/>
    </location>
</feature>
<reference evidence="3 4" key="1">
    <citation type="submission" date="2020-06" db="EMBL/GenBank/DDBJ databases">
        <authorList>
            <person name="Li R."/>
            <person name="Bekaert M."/>
        </authorList>
    </citation>
    <scope>NUCLEOTIDE SEQUENCE [LARGE SCALE GENOMIC DNA]</scope>
    <source>
        <strain evidence="4">wild</strain>
    </source>
</reference>
<dbReference type="AlphaFoldDB" id="A0A6J8AJB9"/>
<feature type="signal peptide" evidence="2">
    <location>
        <begin position="1"/>
        <end position="19"/>
    </location>
</feature>
<organism evidence="3 4">
    <name type="scientific">Mytilus coruscus</name>
    <name type="common">Sea mussel</name>
    <dbReference type="NCBI Taxonomy" id="42192"/>
    <lineage>
        <taxon>Eukaryota</taxon>
        <taxon>Metazoa</taxon>
        <taxon>Spiralia</taxon>
        <taxon>Lophotrochozoa</taxon>
        <taxon>Mollusca</taxon>
        <taxon>Bivalvia</taxon>
        <taxon>Autobranchia</taxon>
        <taxon>Pteriomorphia</taxon>
        <taxon>Mytilida</taxon>
        <taxon>Mytiloidea</taxon>
        <taxon>Mytilidae</taxon>
        <taxon>Mytilinae</taxon>
        <taxon>Mytilus</taxon>
    </lineage>
</organism>
<evidence type="ECO:0000313" key="3">
    <source>
        <dbReference type="EMBL" id="CAC5367477.1"/>
    </source>
</evidence>
<evidence type="ECO:0000256" key="1">
    <source>
        <dbReference type="SAM" id="MobiDB-lite"/>
    </source>
</evidence>
<gene>
    <name evidence="3" type="ORF">MCOR_7362</name>
</gene>
<dbReference type="EMBL" id="CACVKT020001362">
    <property type="protein sequence ID" value="CAC5367477.1"/>
    <property type="molecule type" value="Genomic_DNA"/>
</dbReference>
<feature type="compositionally biased region" description="Basic and acidic residues" evidence="1">
    <location>
        <begin position="72"/>
        <end position="90"/>
    </location>
</feature>
<proteinExistence type="predicted"/>
<protein>
    <submittedName>
        <fullName evidence="3">Uncharacterized protein</fullName>
    </submittedName>
</protein>